<dbReference type="Proteomes" id="UP001595796">
    <property type="component" value="Unassembled WGS sequence"/>
</dbReference>
<dbReference type="InterPro" id="IPR018648">
    <property type="entry name" value="DUF2076"/>
</dbReference>
<name>A0ABV9YZ71_9HYPH</name>
<feature type="region of interest" description="Disordered" evidence="1">
    <location>
        <begin position="163"/>
        <end position="265"/>
    </location>
</feature>
<evidence type="ECO:0000256" key="1">
    <source>
        <dbReference type="SAM" id="MobiDB-lite"/>
    </source>
</evidence>
<protein>
    <submittedName>
        <fullName evidence="2">DUF2076 domain-containing protein</fullName>
    </submittedName>
</protein>
<reference evidence="3" key="1">
    <citation type="journal article" date="2019" name="Int. J. Syst. Evol. Microbiol.">
        <title>The Global Catalogue of Microorganisms (GCM) 10K type strain sequencing project: providing services to taxonomists for standard genome sequencing and annotation.</title>
        <authorList>
            <consortium name="The Broad Institute Genomics Platform"/>
            <consortium name="The Broad Institute Genome Sequencing Center for Infectious Disease"/>
            <person name="Wu L."/>
            <person name="Ma J."/>
        </authorList>
    </citation>
    <scope>NUCLEOTIDE SEQUENCE [LARGE SCALE GENOMIC DNA]</scope>
    <source>
        <strain evidence="3">CGMCC 1.16444</strain>
    </source>
</reference>
<dbReference type="Pfam" id="PF09849">
    <property type="entry name" value="DUF2076"/>
    <property type="match status" value="1"/>
</dbReference>
<feature type="compositionally biased region" description="Low complexity" evidence="1">
    <location>
        <begin position="163"/>
        <end position="180"/>
    </location>
</feature>
<gene>
    <name evidence="2" type="ORF">ACFPFW_01055</name>
</gene>
<organism evidence="2 3">
    <name type="scientific">Flaviflagellibacter deserti</name>
    <dbReference type="NCBI Taxonomy" id="2267266"/>
    <lineage>
        <taxon>Bacteria</taxon>
        <taxon>Pseudomonadati</taxon>
        <taxon>Pseudomonadota</taxon>
        <taxon>Alphaproteobacteria</taxon>
        <taxon>Hyphomicrobiales</taxon>
        <taxon>Flaviflagellibacter</taxon>
    </lineage>
</organism>
<comment type="caution">
    <text evidence="2">The sequence shown here is derived from an EMBL/GenBank/DDBJ whole genome shotgun (WGS) entry which is preliminary data.</text>
</comment>
<evidence type="ECO:0000313" key="2">
    <source>
        <dbReference type="EMBL" id="MFC5066599.1"/>
    </source>
</evidence>
<keyword evidence="3" id="KW-1185">Reference proteome</keyword>
<evidence type="ECO:0000313" key="3">
    <source>
        <dbReference type="Proteomes" id="UP001595796"/>
    </source>
</evidence>
<feature type="region of interest" description="Disordered" evidence="1">
    <location>
        <begin position="72"/>
        <end position="135"/>
    </location>
</feature>
<accession>A0ABV9YZ71</accession>
<proteinExistence type="predicted"/>
<dbReference type="EMBL" id="JBHSJF010000001">
    <property type="protein sequence ID" value="MFC5066599.1"/>
    <property type="molecule type" value="Genomic_DNA"/>
</dbReference>
<feature type="compositionally biased region" description="Acidic residues" evidence="1">
    <location>
        <begin position="251"/>
        <end position="265"/>
    </location>
</feature>
<sequence>MEDTTMQAQERQLIMELFDRLRDAEGQPRDREVQELLGQELRRAPNAVYTMAQTIIAQNQALELASRRIEELERRAPQDEDERYAEYRQPGAMGAPSPWQRGGSPSSGQGYEQPAYGDRTFGAPQQQRMGMGGGGGFLAGAGQVAMGVAGGMLVAEAAKSLLGAGGEATSSAASGAASAAGLGGAAQQPDQGSNALGQEAGLGDVGDQSTADAGNEGGGGGGFFDWLTGRGGSENNQDADQDEKDLASHDDDGDWDDGGDDNGWA</sequence>